<dbReference type="PANTHER" id="PTHR43194">
    <property type="entry name" value="HYDROLASE ALPHA/BETA FOLD FAMILY"/>
    <property type="match status" value="1"/>
</dbReference>
<dbReference type="KEGG" id="htq:FRZ44_41510"/>
<evidence type="ECO:0000313" key="3">
    <source>
        <dbReference type="Proteomes" id="UP000326202"/>
    </source>
</evidence>
<dbReference type="EMBL" id="CP042906">
    <property type="protein sequence ID" value="QEX18840.1"/>
    <property type="molecule type" value="Genomic_DNA"/>
</dbReference>
<evidence type="ECO:0000259" key="1">
    <source>
        <dbReference type="Pfam" id="PF12697"/>
    </source>
</evidence>
<evidence type="ECO:0000313" key="2">
    <source>
        <dbReference type="EMBL" id="QEX18840.1"/>
    </source>
</evidence>
<sequence length="265" mass="27374">MAIQFKVAGRKVEASTGGYEFDPAKPGLILIHGAGMDHSVWSTIARYFANHGRAVLVPDLPGHGGSEGPPLPSIPAMADWVLALADEARLTQLALAGHSMGALIALEAAGKAPDRVATLVLLGAAARMPVHPDLLAAARAGDHRAIDMIVSWAHGPVGSIGGQRAPGLWTLGGGVRVLERGPKGALANDLAACDAYQGAAVAAAKVRCPTLLVLGSDDRMTPIKAAIPLKEAMPQAKQIVLPETGHMMITERANETIAAMRTVIG</sequence>
<gene>
    <name evidence="2" type="ORF">FRZ44_41510</name>
</gene>
<accession>A0A5J6MS26</accession>
<dbReference type="Gene3D" id="3.40.50.1820">
    <property type="entry name" value="alpha/beta hydrolase"/>
    <property type="match status" value="1"/>
</dbReference>
<dbReference type="InterPro" id="IPR050228">
    <property type="entry name" value="Carboxylesterase_BioH"/>
</dbReference>
<dbReference type="AlphaFoldDB" id="A0A5J6MS26"/>
<proteinExistence type="predicted"/>
<organism evidence="2 3">
    <name type="scientific">Hypericibacter terrae</name>
    <dbReference type="NCBI Taxonomy" id="2602015"/>
    <lineage>
        <taxon>Bacteria</taxon>
        <taxon>Pseudomonadati</taxon>
        <taxon>Pseudomonadota</taxon>
        <taxon>Alphaproteobacteria</taxon>
        <taxon>Rhodospirillales</taxon>
        <taxon>Dongiaceae</taxon>
        <taxon>Hypericibacter</taxon>
    </lineage>
</organism>
<dbReference type="RefSeq" id="WP_151178958.1">
    <property type="nucleotide sequence ID" value="NZ_CP042906.1"/>
</dbReference>
<keyword evidence="3" id="KW-1185">Reference proteome</keyword>
<dbReference type="SUPFAM" id="SSF53474">
    <property type="entry name" value="alpha/beta-Hydrolases"/>
    <property type="match status" value="1"/>
</dbReference>
<reference evidence="2 3" key="1">
    <citation type="submission" date="2019-08" db="EMBL/GenBank/DDBJ databases">
        <title>Hyperibacter terrae gen. nov., sp. nov. and Hyperibacter viscosus sp. nov., two new members in the family Rhodospirillaceae isolated from the rhizosphere of Hypericum perforatum.</title>
        <authorList>
            <person name="Noviana Z."/>
        </authorList>
    </citation>
    <scope>NUCLEOTIDE SEQUENCE [LARGE SCALE GENOMIC DNA]</scope>
    <source>
        <strain evidence="2 3">R5913</strain>
    </source>
</reference>
<feature type="domain" description="AB hydrolase-1" evidence="1">
    <location>
        <begin position="28"/>
        <end position="258"/>
    </location>
</feature>
<dbReference type="OrthoDB" id="9804723at2"/>
<name>A0A5J6MS26_9PROT</name>
<dbReference type="InterPro" id="IPR029058">
    <property type="entry name" value="AB_hydrolase_fold"/>
</dbReference>
<dbReference type="Pfam" id="PF12697">
    <property type="entry name" value="Abhydrolase_6"/>
    <property type="match status" value="1"/>
</dbReference>
<protein>
    <submittedName>
        <fullName evidence="2">Alpha/beta hydrolase</fullName>
    </submittedName>
</protein>
<keyword evidence="2" id="KW-0378">Hydrolase</keyword>
<dbReference type="Proteomes" id="UP000326202">
    <property type="component" value="Chromosome"/>
</dbReference>
<dbReference type="PRINTS" id="PR00111">
    <property type="entry name" value="ABHYDROLASE"/>
</dbReference>
<dbReference type="GO" id="GO:0016787">
    <property type="term" value="F:hydrolase activity"/>
    <property type="evidence" value="ECO:0007669"/>
    <property type="project" value="UniProtKB-KW"/>
</dbReference>
<dbReference type="PANTHER" id="PTHR43194:SF5">
    <property type="entry name" value="PIMELOYL-[ACYL-CARRIER PROTEIN] METHYL ESTER ESTERASE"/>
    <property type="match status" value="1"/>
</dbReference>
<dbReference type="InterPro" id="IPR000073">
    <property type="entry name" value="AB_hydrolase_1"/>
</dbReference>